<keyword evidence="2" id="KW-0812">Transmembrane</keyword>
<protein>
    <submittedName>
        <fullName evidence="4">Hydrolase</fullName>
    </submittedName>
</protein>
<feature type="compositionally biased region" description="Low complexity" evidence="1">
    <location>
        <begin position="545"/>
        <end position="585"/>
    </location>
</feature>
<dbReference type="SMART" id="SM00458">
    <property type="entry name" value="RICIN"/>
    <property type="match status" value="1"/>
</dbReference>
<dbReference type="RefSeq" id="WP_046590462.1">
    <property type="nucleotide sequence ID" value="NZ_LAVA02000011.1"/>
</dbReference>
<gene>
    <name evidence="4" type="ORF">WN71_005505</name>
</gene>
<dbReference type="GO" id="GO:0016787">
    <property type="term" value="F:hydrolase activity"/>
    <property type="evidence" value="ECO:0007669"/>
    <property type="project" value="UniProtKB-KW"/>
</dbReference>
<organism evidence="4 5">
    <name type="scientific">Streptomyces mangrovisoli</name>
    <dbReference type="NCBI Taxonomy" id="1428628"/>
    <lineage>
        <taxon>Bacteria</taxon>
        <taxon>Bacillati</taxon>
        <taxon>Actinomycetota</taxon>
        <taxon>Actinomycetes</taxon>
        <taxon>Kitasatosporales</taxon>
        <taxon>Streptomycetaceae</taxon>
        <taxon>Streptomyces</taxon>
    </lineage>
</organism>
<dbReference type="PROSITE" id="PS50231">
    <property type="entry name" value="RICIN_B_LECTIN"/>
    <property type="match status" value="1"/>
</dbReference>
<dbReference type="InterPro" id="IPR035992">
    <property type="entry name" value="Ricin_B-like_lectins"/>
</dbReference>
<keyword evidence="2" id="KW-0472">Membrane</keyword>
<feature type="region of interest" description="Disordered" evidence="1">
    <location>
        <begin position="296"/>
        <end position="321"/>
    </location>
</feature>
<feature type="compositionally biased region" description="Gly residues" evidence="1">
    <location>
        <begin position="591"/>
        <end position="605"/>
    </location>
</feature>
<accession>A0A1J4P5A0</accession>
<comment type="caution">
    <text evidence="4">The sequence shown here is derived from an EMBL/GenBank/DDBJ whole genome shotgun (WGS) entry which is preliminary data.</text>
</comment>
<name>A0A1J4P5A0_9ACTN</name>
<dbReference type="AlphaFoldDB" id="A0A1J4P5A0"/>
<dbReference type="STRING" id="1428628.WN71_005505"/>
<keyword evidence="5" id="KW-1185">Reference proteome</keyword>
<dbReference type="SUPFAM" id="SSF50370">
    <property type="entry name" value="Ricin B-like lectins"/>
    <property type="match status" value="1"/>
</dbReference>
<dbReference type="Gene3D" id="2.80.10.50">
    <property type="match status" value="1"/>
</dbReference>
<dbReference type="Pfam" id="PF00652">
    <property type="entry name" value="Ricin_B_lectin"/>
    <property type="match status" value="1"/>
</dbReference>
<evidence type="ECO:0000259" key="3">
    <source>
        <dbReference type="SMART" id="SM00458"/>
    </source>
</evidence>
<keyword evidence="2" id="KW-1133">Transmembrane helix</keyword>
<feature type="domain" description="Ricin B lectin" evidence="3">
    <location>
        <begin position="389"/>
        <end position="513"/>
    </location>
</feature>
<evidence type="ECO:0000313" key="5">
    <source>
        <dbReference type="Proteomes" id="UP000034196"/>
    </source>
</evidence>
<dbReference type="InterPro" id="IPR000772">
    <property type="entry name" value="Ricin_B_lectin"/>
</dbReference>
<evidence type="ECO:0000256" key="1">
    <source>
        <dbReference type="SAM" id="MobiDB-lite"/>
    </source>
</evidence>
<evidence type="ECO:0000256" key="2">
    <source>
        <dbReference type="SAM" id="Phobius"/>
    </source>
</evidence>
<keyword evidence="4" id="KW-0378">Hydrolase</keyword>
<feature type="region of interest" description="Disordered" evidence="1">
    <location>
        <begin position="358"/>
        <end position="378"/>
    </location>
</feature>
<evidence type="ECO:0000313" key="4">
    <source>
        <dbReference type="EMBL" id="OIJ68916.1"/>
    </source>
</evidence>
<dbReference type="Proteomes" id="UP000034196">
    <property type="component" value="Unassembled WGS sequence"/>
</dbReference>
<sequence length="605" mass="63354">MRDAGMSNSPARAPLFDVTDEQLSAELKKWTGSTPALHPVGELLDRHWEAAFAYARMCTDGPRAAGMLTTATFTRIFGETIRQAGPTSGWRPELLVTVRRIAAEWETDGRLELLHPDLRAGGERASARLLPTAERRLLSRAFQRLPQSARALLWHTEVEADPLTVPAALVGLDVLGAEVELERAHGRLREECLQVHRELAPEDECLRYIRMLDVTYRRGGVDVDPDLQEHLGRCTHCRHTADQLAQFAPGLLGTALAEAVLGWGGRAYHEARLSGAADGPAAGAETAVPSAETVLAGGEPFDDTAPPAAGPGSRRVAQRAARRARRRNLAAAVATVSALVVLPLALWSVLSSQDSSSAAAGSAASGTAGRPSASASAAGAGVTSKGALRGRLHNVSSGLCIAVTGGKAVRDAETQLAKCTGSATQQWSYESDGQLRNGADPGLCLDSHLAYTVRLEPCTDTTDRNLRYDFTLQGVLVPRWNQNLALTPAATDGGGALVLKNRTDATNQRWVIDTSVPGTQMESVNWDADSSPSATAAPKTVPLKQSSPTASPASRAGSASPSAAQSTPADDPTTDTPCDGYTCGDGHSDHGGGGFGGGGGRGGAR</sequence>
<feature type="compositionally biased region" description="Low complexity" evidence="1">
    <location>
        <begin position="527"/>
        <end position="538"/>
    </location>
</feature>
<dbReference type="EMBL" id="LAVA02000011">
    <property type="protein sequence ID" value="OIJ68916.1"/>
    <property type="molecule type" value="Genomic_DNA"/>
</dbReference>
<feature type="region of interest" description="Disordered" evidence="1">
    <location>
        <begin position="521"/>
        <end position="605"/>
    </location>
</feature>
<reference evidence="4" key="1">
    <citation type="submission" date="2016-10" db="EMBL/GenBank/DDBJ databases">
        <title>Genome sequence of Streptomyces mangrovisoli MUSC 149.</title>
        <authorList>
            <person name="Lee L.-H."/>
            <person name="Ser H.-L."/>
        </authorList>
    </citation>
    <scope>NUCLEOTIDE SEQUENCE [LARGE SCALE GENOMIC DNA]</scope>
    <source>
        <strain evidence="4">MUSC 149</strain>
    </source>
</reference>
<proteinExistence type="predicted"/>
<feature type="transmembrane region" description="Helical" evidence="2">
    <location>
        <begin position="329"/>
        <end position="350"/>
    </location>
</feature>